<feature type="compositionally biased region" description="Basic residues" evidence="1">
    <location>
        <begin position="105"/>
        <end position="118"/>
    </location>
</feature>
<comment type="caution">
    <text evidence="2">The sequence shown here is derived from an EMBL/GenBank/DDBJ whole genome shotgun (WGS) entry which is preliminary data.</text>
</comment>
<dbReference type="AlphaFoldDB" id="A0A8J5I7X8"/>
<evidence type="ECO:0000313" key="3">
    <source>
        <dbReference type="Proteomes" id="UP000709295"/>
    </source>
</evidence>
<name>A0A8J5I7X8_9STRA</name>
<evidence type="ECO:0000313" key="2">
    <source>
        <dbReference type="EMBL" id="KAG6950024.1"/>
    </source>
</evidence>
<accession>A0A8J5I7X8</accession>
<organism evidence="2 3">
    <name type="scientific">Phytophthora aleatoria</name>
    <dbReference type="NCBI Taxonomy" id="2496075"/>
    <lineage>
        <taxon>Eukaryota</taxon>
        <taxon>Sar</taxon>
        <taxon>Stramenopiles</taxon>
        <taxon>Oomycota</taxon>
        <taxon>Peronosporomycetes</taxon>
        <taxon>Peronosporales</taxon>
        <taxon>Peronosporaceae</taxon>
        <taxon>Phytophthora</taxon>
    </lineage>
</organism>
<evidence type="ECO:0000256" key="1">
    <source>
        <dbReference type="SAM" id="MobiDB-lite"/>
    </source>
</evidence>
<feature type="region of interest" description="Disordered" evidence="1">
    <location>
        <begin position="105"/>
        <end position="128"/>
    </location>
</feature>
<keyword evidence="3" id="KW-1185">Reference proteome</keyword>
<reference evidence="2" key="1">
    <citation type="submission" date="2021-01" db="EMBL/GenBank/DDBJ databases">
        <title>Phytophthora aleatoria, a newly-described species from Pinus radiata is distinct from Phytophthora cactorum isolates based on comparative genomics.</title>
        <authorList>
            <person name="Mcdougal R."/>
            <person name="Panda P."/>
            <person name="Williams N."/>
            <person name="Studholme D.J."/>
        </authorList>
    </citation>
    <scope>NUCLEOTIDE SEQUENCE</scope>
    <source>
        <strain evidence="2">NZFS 4037</strain>
    </source>
</reference>
<sequence>MTASAIGFVAAIGTSRTRCRALGTSALSSRRRTRSERALVQAVQGLQSARSGHSKLPPLWQLARAVPKARYQRGTRQRVKRSCVQKQVRRVDVQRRRRRCRFRPVIRRRRHQEKRQKPSSRWASIKTV</sequence>
<protein>
    <submittedName>
        <fullName evidence="2">Uncharacterized protein</fullName>
    </submittedName>
</protein>
<proteinExistence type="predicted"/>
<feature type="compositionally biased region" description="Polar residues" evidence="1">
    <location>
        <begin position="119"/>
        <end position="128"/>
    </location>
</feature>
<dbReference type="EMBL" id="JAENGY010001355">
    <property type="protein sequence ID" value="KAG6950024.1"/>
    <property type="molecule type" value="Genomic_DNA"/>
</dbReference>
<dbReference type="Proteomes" id="UP000709295">
    <property type="component" value="Unassembled WGS sequence"/>
</dbReference>
<gene>
    <name evidence="2" type="ORF">JG688_00014367</name>
</gene>